<evidence type="ECO:0000256" key="1">
    <source>
        <dbReference type="ARBA" id="ARBA00004790"/>
    </source>
</evidence>
<dbReference type="InterPro" id="IPR022310">
    <property type="entry name" value="NAD/GMP_synthase"/>
</dbReference>
<dbReference type="OrthoDB" id="10266307at2759"/>
<keyword evidence="3" id="KW-0547">Nucleotide-binding</keyword>
<dbReference type="GO" id="GO:0005737">
    <property type="term" value="C:cytoplasm"/>
    <property type="evidence" value="ECO:0007669"/>
    <property type="project" value="InterPro"/>
</dbReference>
<evidence type="ECO:0000256" key="4">
    <source>
        <dbReference type="ARBA" id="ARBA00022840"/>
    </source>
</evidence>
<dbReference type="GO" id="GO:0004359">
    <property type="term" value="F:glutaminase activity"/>
    <property type="evidence" value="ECO:0007669"/>
    <property type="project" value="InterPro"/>
</dbReference>
<sequence length="212" mass="23516">MLKSCLKNLGNPYEIIAIAPVFNQYTEALKPVFGDLPFSVAEENLQSRIRGAMVMALSNKFGSVLLNTSNKSELATGYGTLYGDMAGGLGVLGDLYKMQIYALARHLNRNQELIPEHILTKAPSAELRPGQKDSDSLPDYAVLDEILYQYIERRQGPDELEAMGYEAKLVARILGLVNRAEFKRAQFCPIIRVSPKAFGMGRRMPIVGKYLG</sequence>
<dbReference type="Proteomes" id="UP001151287">
    <property type="component" value="Unassembled WGS sequence"/>
</dbReference>
<gene>
    <name evidence="7" type="ORF">LUZ63_022196</name>
</gene>
<evidence type="ECO:0000259" key="6">
    <source>
        <dbReference type="Pfam" id="PF02540"/>
    </source>
</evidence>
<evidence type="ECO:0000256" key="2">
    <source>
        <dbReference type="ARBA" id="ARBA00022598"/>
    </source>
</evidence>
<evidence type="ECO:0000313" key="8">
    <source>
        <dbReference type="Proteomes" id="UP001151287"/>
    </source>
</evidence>
<dbReference type="Pfam" id="PF02540">
    <property type="entry name" value="NAD_synthase"/>
    <property type="match status" value="1"/>
</dbReference>
<dbReference type="GO" id="GO:0005524">
    <property type="term" value="F:ATP binding"/>
    <property type="evidence" value="ECO:0007669"/>
    <property type="project" value="UniProtKB-KW"/>
</dbReference>
<dbReference type="InterPro" id="IPR003694">
    <property type="entry name" value="NAD_synthase"/>
</dbReference>
<proteinExistence type="predicted"/>
<keyword evidence="8" id="KW-1185">Reference proteome</keyword>
<evidence type="ECO:0000256" key="5">
    <source>
        <dbReference type="ARBA" id="ARBA00023027"/>
    </source>
</evidence>
<dbReference type="GO" id="GO:0009435">
    <property type="term" value="P:NAD+ biosynthetic process"/>
    <property type="evidence" value="ECO:0007669"/>
    <property type="project" value="InterPro"/>
</dbReference>
<dbReference type="PANTHER" id="PTHR23090">
    <property type="entry name" value="NH 3 /GLUTAMINE-DEPENDENT NAD + SYNTHETASE"/>
    <property type="match status" value="1"/>
</dbReference>
<name>A0A9P9Z5B3_9POAL</name>
<keyword evidence="2" id="KW-0436">Ligase</keyword>
<keyword evidence="5" id="KW-0520">NAD</keyword>
<accession>A0A9P9Z5B3</accession>
<dbReference type="CDD" id="cd00553">
    <property type="entry name" value="NAD_synthase"/>
    <property type="match status" value="1"/>
</dbReference>
<feature type="domain" description="NAD/GMP synthase" evidence="6">
    <location>
        <begin position="6"/>
        <end position="186"/>
    </location>
</feature>
<dbReference type="GO" id="GO:0003952">
    <property type="term" value="F:NAD+ synthase (glutamine-hydrolyzing) activity"/>
    <property type="evidence" value="ECO:0007669"/>
    <property type="project" value="InterPro"/>
</dbReference>
<comment type="pathway">
    <text evidence="1">Cofactor biosynthesis; NAD(+) biosynthesis.</text>
</comment>
<dbReference type="NCBIfam" id="TIGR00552">
    <property type="entry name" value="nadE"/>
    <property type="match status" value="1"/>
</dbReference>
<evidence type="ECO:0000313" key="7">
    <source>
        <dbReference type="EMBL" id="KAJ1682589.1"/>
    </source>
</evidence>
<organism evidence="7 8">
    <name type="scientific">Rhynchospora breviuscula</name>
    <dbReference type="NCBI Taxonomy" id="2022672"/>
    <lineage>
        <taxon>Eukaryota</taxon>
        <taxon>Viridiplantae</taxon>
        <taxon>Streptophyta</taxon>
        <taxon>Embryophyta</taxon>
        <taxon>Tracheophyta</taxon>
        <taxon>Spermatophyta</taxon>
        <taxon>Magnoliopsida</taxon>
        <taxon>Liliopsida</taxon>
        <taxon>Poales</taxon>
        <taxon>Cyperaceae</taxon>
        <taxon>Cyperoideae</taxon>
        <taxon>Rhynchosporeae</taxon>
        <taxon>Rhynchospora</taxon>
    </lineage>
</organism>
<keyword evidence="4" id="KW-0067">ATP-binding</keyword>
<reference evidence="7" key="1">
    <citation type="journal article" date="2022" name="Cell">
        <title>Repeat-based holocentromeres influence genome architecture and karyotype evolution.</title>
        <authorList>
            <person name="Hofstatter P.G."/>
            <person name="Thangavel G."/>
            <person name="Lux T."/>
            <person name="Neumann P."/>
            <person name="Vondrak T."/>
            <person name="Novak P."/>
            <person name="Zhang M."/>
            <person name="Costa L."/>
            <person name="Castellani M."/>
            <person name="Scott A."/>
            <person name="Toegelov H."/>
            <person name="Fuchs J."/>
            <person name="Mata-Sucre Y."/>
            <person name="Dias Y."/>
            <person name="Vanzela A.L.L."/>
            <person name="Huettel B."/>
            <person name="Almeida C.C.S."/>
            <person name="Simkova H."/>
            <person name="Souza G."/>
            <person name="Pedrosa-Harand A."/>
            <person name="Macas J."/>
            <person name="Mayer K.F.X."/>
            <person name="Houben A."/>
            <person name="Marques A."/>
        </authorList>
    </citation>
    <scope>NUCLEOTIDE SEQUENCE</scope>
    <source>
        <strain evidence="7">RhyBre1mFocal</strain>
    </source>
</reference>
<dbReference type="PANTHER" id="PTHR23090:SF9">
    <property type="entry name" value="GLUTAMINE-DEPENDENT NAD(+) SYNTHETASE"/>
    <property type="match status" value="1"/>
</dbReference>
<dbReference type="SUPFAM" id="SSF52402">
    <property type="entry name" value="Adenine nucleotide alpha hydrolases-like"/>
    <property type="match status" value="1"/>
</dbReference>
<protein>
    <recommendedName>
        <fullName evidence="6">NAD/GMP synthase domain-containing protein</fullName>
    </recommendedName>
</protein>
<evidence type="ECO:0000256" key="3">
    <source>
        <dbReference type="ARBA" id="ARBA00022741"/>
    </source>
</evidence>
<dbReference type="InterPro" id="IPR014729">
    <property type="entry name" value="Rossmann-like_a/b/a_fold"/>
</dbReference>
<dbReference type="AlphaFoldDB" id="A0A9P9Z5B3"/>
<dbReference type="Gene3D" id="3.40.50.620">
    <property type="entry name" value="HUPs"/>
    <property type="match status" value="1"/>
</dbReference>
<dbReference type="EMBL" id="JAMQYH010000572">
    <property type="protein sequence ID" value="KAJ1682589.1"/>
    <property type="molecule type" value="Genomic_DNA"/>
</dbReference>
<comment type="caution">
    <text evidence="7">The sequence shown here is derived from an EMBL/GenBank/DDBJ whole genome shotgun (WGS) entry which is preliminary data.</text>
</comment>